<organism evidence="2 3">
    <name type="scientific">Etheostoma spectabile</name>
    <name type="common">orangethroat darter</name>
    <dbReference type="NCBI Taxonomy" id="54343"/>
    <lineage>
        <taxon>Eukaryota</taxon>
        <taxon>Metazoa</taxon>
        <taxon>Chordata</taxon>
        <taxon>Craniata</taxon>
        <taxon>Vertebrata</taxon>
        <taxon>Euteleostomi</taxon>
        <taxon>Actinopterygii</taxon>
        <taxon>Neopterygii</taxon>
        <taxon>Teleostei</taxon>
        <taxon>Neoteleostei</taxon>
        <taxon>Acanthomorphata</taxon>
        <taxon>Eupercaria</taxon>
        <taxon>Perciformes</taxon>
        <taxon>Percoidei</taxon>
        <taxon>Percidae</taxon>
        <taxon>Etheostomatinae</taxon>
        <taxon>Etheostoma</taxon>
    </lineage>
</organism>
<sequence length="65" mass="7578">MSGKHIALTVIRGVITVRHRLQQCFLSISCSAVGIFLLFSFKFFLHIITASFHCRRLQHVYFFFS</sequence>
<keyword evidence="1" id="KW-0472">Membrane</keyword>
<dbReference type="EMBL" id="VOFY01000010">
    <property type="protein sequence ID" value="KAA8588631.1"/>
    <property type="molecule type" value="Genomic_DNA"/>
</dbReference>
<name>A0A5J5DAE6_9PERO</name>
<evidence type="ECO:0000313" key="2">
    <source>
        <dbReference type="EMBL" id="KAA8588631.1"/>
    </source>
</evidence>
<accession>A0A5J5DAE6</accession>
<keyword evidence="3" id="KW-1185">Reference proteome</keyword>
<dbReference type="AlphaFoldDB" id="A0A5J5DAE6"/>
<evidence type="ECO:0000313" key="3">
    <source>
        <dbReference type="Proteomes" id="UP000327493"/>
    </source>
</evidence>
<reference evidence="2 3" key="1">
    <citation type="submission" date="2019-08" db="EMBL/GenBank/DDBJ databases">
        <title>A chromosome-level genome assembly, high-density linkage maps, and genome scans reveal the genomic architecture of hybrid incompatibilities underlying speciation via character displacement in darters (Percidae: Etheostominae).</title>
        <authorList>
            <person name="Moran R.L."/>
            <person name="Catchen J.M."/>
            <person name="Fuller R.C."/>
        </authorList>
    </citation>
    <scope>NUCLEOTIDE SEQUENCE [LARGE SCALE GENOMIC DNA]</scope>
    <source>
        <strain evidence="2">EspeVRDwgs_2016</strain>
        <tissue evidence="2">Muscle</tissue>
    </source>
</reference>
<feature type="transmembrane region" description="Helical" evidence="1">
    <location>
        <begin position="25"/>
        <end position="48"/>
    </location>
</feature>
<keyword evidence="1" id="KW-1133">Transmembrane helix</keyword>
<dbReference type="Proteomes" id="UP000327493">
    <property type="component" value="Chromosome 10"/>
</dbReference>
<gene>
    <name evidence="2" type="ORF">FQN60_009976</name>
</gene>
<proteinExistence type="predicted"/>
<comment type="caution">
    <text evidence="2">The sequence shown here is derived from an EMBL/GenBank/DDBJ whole genome shotgun (WGS) entry which is preliminary data.</text>
</comment>
<protein>
    <submittedName>
        <fullName evidence="2">Uncharacterized protein</fullName>
    </submittedName>
</protein>
<keyword evidence="1" id="KW-0812">Transmembrane</keyword>
<evidence type="ECO:0000256" key="1">
    <source>
        <dbReference type="SAM" id="Phobius"/>
    </source>
</evidence>